<evidence type="ECO:0000313" key="1">
    <source>
        <dbReference type="EMBL" id="KXA33390.1"/>
    </source>
</evidence>
<name>A0A133PVP9_9BACT</name>
<gene>
    <name evidence="1" type="ORF">HMPREF3226_02457</name>
</gene>
<dbReference type="AlphaFoldDB" id="A0A133PVP9"/>
<reference evidence="2" key="1">
    <citation type="submission" date="2016-01" db="EMBL/GenBank/DDBJ databases">
        <authorList>
            <person name="Mitreva M."/>
            <person name="Pepin K.H."/>
            <person name="Mihindukulasuriya K.A."/>
            <person name="Fulton R."/>
            <person name="Fronick C."/>
            <person name="O'Laughlin M."/>
            <person name="Miner T."/>
            <person name="Herter B."/>
            <person name="Rosa B.A."/>
            <person name="Cordes M."/>
            <person name="Tomlinson C."/>
            <person name="Wollam A."/>
            <person name="Palsikar V.B."/>
            <person name="Mardis E.R."/>
            <person name="Wilson R.K."/>
        </authorList>
    </citation>
    <scope>NUCLEOTIDE SEQUENCE [LARGE SCALE GENOMIC DNA]</scope>
    <source>
        <strain evidence="2">MJR7716</strain>
    </source>
</reference>
<evidence type="ECO:0000313" key="2">
    <source>
        <dbReference type="Proteomes" id="UP000070533"/>
    </source>
</evidence>
<comment type="caution">
    <text evidence="1">The sequence shown here is derived from an EMBL/GenBank/DDBJ whole genome shotgun (WGS) entry which is preliminary data.</text>
</comment>
<dbReference type="PATRIC" id="fig|28128.5.peg.2529"/>
<sequence length="42" mass="4928">MGFQKVSFQEIKGQLSLRERSGFAQRFLSRSFPTCYKPDKNN</sequence>
<proteinExistence type="predicted"/>
<protein>
    <submittedName>
        <fullName evidence="1">Uncharacterized protein</fullName>
    </submittedName>
</protein>
<keyword evidence="2" id="KW-1185">Reference proteome</keyword>
<dbReference type="EMBL" id="LRQG01000222">
    <property type="protein sequence ID" value="KXA33390.1"/>
    <property type="molecule type" value="Genomic_DNA"/>
</dbReference>
<dbReference type="Proteomes" id="UP000070533">
    <property type="component" value="Unassembled WGS sequence"/>
</dbReference>
<organism evidence="1 2">
    <name type="scientific">Prevotella corporis</name>
    <dbReference type="NCBI Taxonomy" id="28128"/>
    <lineage>
        <taxon>Bacteria</taxon>
        <taxon>Pseudomonadati</taxon>
        <taxon>Bacteroidota</taxon>
        <taxon>Bacteroidia</taxon>
        <taxon>Bacteroidales</taxon>
        <taxon>Prevotellaceae</taxon>
        <taxon>Prevotella</taxon>
    </lineage>
</organism>
<accession>A0A133PVP9</accession>